<evidence type="ECO:0000313" key="2">
    <source>
        <dbReference type="EMBL" id="AHZ24132.1"/>
    </source>
</evidence>
<organism evidence="3 5">
    <name type="scientific">Haloferax mediterranei (strain ATCC 33500 / DSM 1411 / JCM 8866 / NBRC 14739 / NCIMB 2177 / R-4)</name>
    <name type="common">Halobacterium mediterranei</name>
    <dbReference type="NCBI Taxonomy" id="523841"/>
    <lineage>
        <taxon>Archaea</taxon>
        <taxon>Methanobacteriati</taxon>
        <taxon>Methanobacteriota</taxon>
        <taxon>Stenosarchaea group</taxon>
        <taxon>Halobacteria</taxon>
        <taxon>Halobacteriales</taxon>
        <taxon>Haloferacaceae</taxon>
        <taxon>Haloferax</taxon>
    </lineage>
</organism>
<keyword evidence="5" id="KW-1185">Reference proteome</keyword>
<evidence type="ECO:0000313" key="5">
    <source>
        <dbReference type="Proteomes" id="UP000011603"/>
    </source>
</evidence>
<sequence>MATATIARYTGSAVGLVLAITCLGFAAVHAAAGVPTAVLPAVGGLVLLGAAVALAPVTRRRLRKNVGGRDDLVVFFGALAVAILSFLVFFALGSAL</sequence>
<dbReference type="RefSeq" id="WP_004056202.1">
    <property type="nucleotide sequence ID" value="NC_017943.1"/>
</dbReference>
<evidence type="ECO:0000256" key="1">
    <source>
        <dbReference type="SAM" id="Phobius"/>
    </source>
</evidence>
<keyword evidence="1" id="KW-0812">Transmembrane</keyword>
<reference evidence="4 7" key="3">
    <citation type="submission" date="2019-04" db="EMBL/GenBank/DDBJ databases">
        <title>Methylomes of two halophilic Archaea, Haloarcula marismortui and Haloferax mediterranei.</title>
        <authorList>
            <person name="DasSarma S."/>
            <person name="DasSarma P."/>
            <person name="DasSarma S."/>
            <person name="Fomenkov A."/>
            <person name="Vincze T."/>
            <person name="Anton B.P."/>
            <person name="Roberts R.J."/>
        </authorList>
    </citation>
    <scope>NUCLEOTIDE SEQUENCE [LARGE SCALE GENOMIC DNA]</scope>
    <source>
        <strain evidence="4">ATCC 33500</strain>
        <strain evidence="7">ATCC 33500 / DSM 1411 / JCM 8866 / NBRC 14739 / NCIMB 2177 / R-4</strain>
        <plasmid evidence="4 7">pHME322</plasmid>
    </source>
</reference>
<geneLocation type="plasmid" evidence="4 7">
    <name>pHME322</name>
</geneLocation>
<evidence type="ECO:0000313" key="3">
    <source>
        <dbReference type="EMBL" id="EMA05208.1"/>
    </source>
</evidence>
<dbReference type="EMBL" id="CP007553">
    <property type="protein sequence ID" value="AHZ24132.1"/>
    <property type="molecule type" value="Genomic_DNA"/>
</dbReference>
<evidence type="ECO:0000313" key="6">
    <source>
        <dbReference type="Proteomes" id="UP000027075"/>
    </source>
</evidence>
<dbReference type="EMBL" id="AOLO01000001">
    <property type="protein sequence ID" value="EMA05208.1"/>
    <property type="molecule type" value="Genomic_DNA"/>
</dbReference>
<keyword evidence="2" id="KW-0614">Plasmid</keyword>
<geneLocation type="plasmid" evidence="2 6">
    <name>HMPLAS2</name>
</geneLocation>
<dbReference type="Proteomes" id="UP000011603">
    <property type="component" value="Unassembled WGS sequence"/>
</dbReference>
<gene>
    <name evidence="2" type="ORF">BM92_18175</name>
    <name evidence="3" type="ORF">C439_00375</name>
    <name evidence="4" type="ORF">E6P09_17745</name>
</gene>
<dbReference type="EMBL" id="CP039141">
    <property type="protein sequence ID" value="QCQ77170.1"/>
    <property type="molecule type" value="Genomic_DNA"/>
</dbReference>
<dbReference type="PATRIC" id="fig|523841.21.peg.74"/>
<reference evidence="2 6" key="2">
    <citation type="submission" date="2014-04" db="EMBL/GenBank/DDBJ databases">
        <title>Transcriptional profiles of Haloferax mediterranei on the basis of nitrogen availability.</title>
        <authorList>
            <person name="Bautista V."/>
        </authorList>
    </citation>
    <scope>NUCLEOTIDE SEQUENCE [LARGE SCALE GENOMIC DNA]</scope>
    <source>
        <strain evidence="2">ATCC 33500</strain>
        <strain evidence="6">ATCC 33500 / DSM 1411 / JCM 8866 / NBRC 14739 / NCIMB 2177 / R-4</strain>
        <plasmid evidence="2">HMPLAS2</plasmid>
        <plasmid evidence="6">Plasmid HMPLAS2</plasmid>
    </source>
</reference>
<evidence type="ECO:0000313" key="7">
    <source>
        <dbReference type="Proteomes" id="UP000299011"/>
    </source>
</evidence>
<dbReference type="OrthoDB" id="386234at2157"/>
<feature type="transmembrane region" description="Helical" evidence="1">
    <location>
        <begin position="12"/>
        <end position="32"/>
    </location>
</feature>
<dbReference type="Proteomes" id="UP000299011">
    <property type="component" value="Plasmid pHME322"/>
</dbReference>
<protein>
    <submittedName>
        <fullName evidence="3">Uncharacterized protein</fullName>
    </submittedName>
</protein>
<name>M0JA32_HALMT</name>
<dbReference type="Proteomes" id="UP000027075">
    <property type="component" value="Plasmid HMPLAS2"/>
</dbReference>
<evidence type="ECO:0000313" key="4">
    <source>
        <dbReference type="EMBL" id="QCQ77170.1"/>
    </source>
</evidence>
<dbReference type="GeneID" id="40158300"/>
<keyword evidence="1" id="KW-1133">Transmembrane helix</keyword>
<accession>M0JA32</accession>
<reference evidence="3 5" key="1">
    <citation type="journal article" date="2014" name="PLoS Genet.">
        <title>Phylogenetically driven sequencing of extremely halophilic archaea reveals strategies for static and dynamic osmo-response.</title>
        <authorList>
            <person name="Becker E.A."/>
            <person name="Seitzer P.M."/>
            <person name="Tritt A."/>
            <person name="Larsen D."/>
            <person name="Krusor M."/>
            <person name="Yao A.I."/>
            <person name="Wu D."/>
            <person name="Madern D."/>
            <person name="Eisen J.A."/>
            <person name="Darling A.E."/>
            <person name="Facciotti M.T."/>
        </authorList>
    </citation>
    <scope>NUCLEOTIDE SEQUENCE [LARGE SCALE GENOMIC DNA]</scope>
    <source>
        <strain evidence="3">ATCC 33500</strain>
        <strain evidence="5">ATCC 33500 / DSM 1411 / JCM 8866 / NBRC 14739 / NCIMB 2177 / R-4</strain>
    </source>
</reference>
<feature type="transmembrane region" description="Helical" evidence="1">
    <location>
        <begin position="72"/>
        <end position="92"/>
    </location>
</feature>
<dbReference type="AlphaFoldDB" id="M0JA32"/>
<feature type="transmembrane region" description="Helical" evidence="1">
    <location>
        <begin position="38"/>
        <end position="57"/>
    </location>
</feature>
<proteinExistence type="predicted"/>
<keyword evidence="1" id="KW-0472">Membrane</keyword>